<organism evidence="1 2">
    <name type="scientific">Archangium minus</name>
    <dbReference type="NCBI Taxonomy" id="83450"/>
    <lineage>
        <taxon>Bacteria</taxon>
        <taxon>Pseudomonadati</taxon>
        <taxon>Myxococcota</taxon>
        <taxon>Myxococcia</taxon>
        <taxon>Myxococcales</taxon>
        <taxon>Cystobacterineae</taxon>
        <taxon>Archangiaceae</taxon>
        <taxon>Archangium</taxon>
    </lineage>
</organism>
<gene>
    <name evidence="1" type="ORF">F0U60_50445</name>
</gene>
<reference evidence="1 2" key="1">
    <citation type="submission" date="2019-08" db="EMBL/GenBank/DDBJ databases">
        <title>Archangium and Cystobacter genomes.</title>
        <authorList>
            <person name="Chen I.-C.K."/>
            <person name="Wielgoss S."/>
        </authorList>
    </citation>
    <scope>NUCLEOTIDE SEQUENCE [LARGE SCALE GENOMIC DNA]</scope>
    <source>
        <strain evidence="1 2">Cbm 6</strain>
    </source>
</reference>
<dbReference type="EMBL" id="CP043494">
    <property type="protein sequence ID" value="WNG53037.1"/>
    <property type="molecule type" value="Genomic_DNA"/>
</dbReference>
<dbReference type="Proteomes" id="UP001611383">
    <property type="component" value="Chromosome"/>
</dbReference>
<evidence type="ECO:0000313" key="1">
    <source>
        <dbReference type="EMBL" id="WNG53037.1"/>
    </source>
</evidence>
<accession>A0ABY9XC74</accession>
<protein>
    <submittedName>
        <fullName evidence="1">Uncharacterized protein</fullName>
    </submittedName>
</protein>
<proteinExistence type="predicted"/>
<evidence type="ECO:0000313" key="2">
    <source>
        <dbReference type="Proteomes" id="UP001611383"/>
    </source>
</evidence>
<name>A0ABY9XC74_9BACT</name>
<sequence>MLNFIADTGQLDALEDYVNNRLEYAPLAIACFTKRDEAEAWLRGLAEPPSPTHILIGDEYYRVWSSREDNTRGMYRDFVIEPYIEELAARGIPPSAPSFKTHEEAGAWLKIHPAAPFAFVSVAGEHYLAVHHKRLTHHSLHPVASSLMEWEEKKRAAERETAPEDAD</sequence>
<keyword evidence="2" id="KW-1185">Reference proteome</keyword>